<dbReference type="InterPro" id="IPR051468">
    <property type="entry name" value="Fungal_SecMetab_SDRs"/>
</dbReference>
<sequence length="282" mass="30968">MRSIFVTGSNRGLGLGLIKHLVQSSKPPEYIFATCRNPDKALELKEIAQKSGGVHIIKLDLTDIDSYKNVVKVVEEKLAGRGLNVLVNNAGISSKFARLNYVKEKQLTEAFMTNSVAPILLAKELLPLLKKAASNATDKKSMSVERAAIINMTSILGSITENDQGGFYPYRCSKAALNAATKSMSIDLKDDGILVVCLHPGWVRTDLGGKNAPIDVDTSIQGILSTLDTLTEAQTGCFLQYDGKMLPCSFFLDLVFRYLKAIRSCANSKNYIYIYISIFVRM</sequence>
<reference evidence="5" key="1">
    <citation type="submission" date="2025-08" db="UniProtKB">
        <authorList>
            <consortium name="RefSeq"/>
        </authorList>
    </citation>
    <scope>IDENTIFICATION</scope>
</reference>
<evidence type="ECO:0000313" key="5">
    <source>
        <dbReference type="RefSeq" id="XP_015606758.1"/>
    </source>
</evidence>
<dbReference type="RefSeq" id="XP_015606758.1">
    <property type="nucleotide sequence ID" value="XM_015751272.2"/>
</dbReference>
<dbReference type="Pfam" id="PF00106">
    <property type="entry name" value="adh_short"/>
    <property type="match status" value="1"/>
</dbReference>
<dbReference type="PANTHER" id="PTHR43544">
    <property type="entry name" value="SHORT-CHAIN DEHYDROGENASE/REDUCTASE"/>
    <property type="match status" value="1"/>
</dbReference>
<organism evidence="4 5">
    <name type="scientific">Cephus cinctus</name>
    <name type="common">Wheat stem sawfly</name>
    <dbReference type="NCBI Taxonomy" id="211228"/>
    <lineage>
        <taxon>Eukaryota</taxon>
        <taxon>Metazoa</taxon>
        <taxon>Ecdysozoa</taxon>
        <taxon>Arthropoda</taxon>
        <taxon>Hexapoda</taxon>
        <taxon>Insecta</taxon>
        <taxon>Pterygota</taxon>
        <taxon>Neoptera</taxon>
        <taxon>Endopterygota</taxon>
        <taxon>Hymenoptera</taxon>
        <taxon>Cephoidea</taxon>
        <taxon>Cephidae</taxon>
        <taxon>Cephus</taxon>
    </lineage>
</organism>
<dbReference type="KEGG" id="ccin:107273264"/>
<dbReference type="PRINTS" id="PR00081">
    <property type="entry name" value="GDHRDH"/>
</dbReference>
<dbReference type="PANTHER" id="PTHR43544:SF7">
    <property type="entry name" value="NADB-LER2"/>
    <property type="match status" value="1"/>
</dbReference>
<dbReference type="CDD" id="cd05325">
    <property type="entry name" value="carb_red_sniffer_like_SDR_c"/>
    <property type="match status" value="1"/>
</dbReference>
<comment type="similarity">
    <text evidence="3">Belongs to the short-chain dehydrogenases/reductases (SDR) family.</text>
</comment>
<proteinExistence type="inferred from homology"/>
<dbReference type="PRINTS" id="PR00080">
    <property type="entry name" value="SDRFAMILY"/>
</dbReference>
<evidence type="ECO:0000256" key="1">
    <source>
        <dbReference type="ARBA" id="ARBA00022857"/>
    </source>
</evidence>
<name>A0AAJ7FT07_CEPCN</name>
<dbReference type="Proteomes" id="UP000694920">
    <property type="component" value="Unplaced"/>
</dbReference>
<evidence type="ECO:0000256" key="2">
    <source>
        <dbReference type="ARBA" id="ARBA00023002"/>
    </source>
</evidence>
<dbReference type="GO" id="GO:0004090">
    <property type="term" value="F:carbonyl reductase (NADPH) activity"/>
    <property type="evidence" value="ECO:0007669"/>
    <property type="project" value="TreeGrafter"/>
</dbReference>
<dbReference type="GeneID" id="107273264"/>
<dbReference type="AlphaFoldDB" id="A0AAJ7FT07"/>
<dbReference type="Gene3D" id="3.40.50.720">
    <property type="entry name" value="NAD(P)-binding Rossmann-like Domain"/>
    <property type="match status" value="1"/>
</dbReference>
<dbReference type="InterPro" id="IPR036291">
    <property type="entry name" value="NAD(P)-bd_dom_sf"/>
</dbReference>
<keyword evidence="1" id="KW-0521">NADP</keyword>
<dbReference type="GO" id="GO:0005737">
    <property type="term" value="C:cytoplasm"/>
    <property type="evidence" value="ECO:0007669"/>
    <property type="project" value="TreeGrafter"/>
</dbReference>
<dbReference type="CTD" id="31761"/>
<protein>
    <submittedName>
        <fullName evidence="5">Uncharacterized protein LOC107273264 isoform X1</fullName>
    </submittedName>
</protein>
<evidence type="ECO:0000313" key="4">
    <source>
        <dbReference type="Proteomes" id="UP000694920"/>
    </source>
</evidence>
<dbReference type="SUPFAM" id="SSF51735">
    <property type="entry name" value="NAD(P)-binding Rossmann-fold domains"/>
    <property type="match status" value="1"/>
</dbReference>
<evidence type="ECO:0000256" key="3">
    <source>
        <dbReference type="RuleBase" id="RU000363"/>
    </source>
</evidence>
<dbReference type="InterPro" id="IPR002347">
    <property type="entry name" value="SDR_fam"/>
</dbReference>
<keyword evidence="4" id="KW-1185">Reference proteome</keyword>
<keyword evidence="2" id="KW-0560">Oxidoreductase</keyword>
<gene>
    <name evidence="5" type="primary">LOC107273264</name>
</gene>
<accession>A0AAJ7FT07</accession>